<dbReference type="Gene3D" id="3.30.43.10">
    <property type="entry name" value="Uridine Diphospho-n-acetylenolpyruvylglucosamine Reductase, domain 2"/>
    <property type="match status" value="1"/>
</dbReference>
<dbReference type="InterPro" id="IPR050416">
    <property type="entry name" value="FAD-linked_Oxidoreductase"/>
</dbReference>
<evidence type="ECO:0000313" key="7">
    <source>
        <dbReference type="Proteomes" id="UP000265631"/>
    </source>
</evidence>
<keyword evidence="7" id="KW-1185">Reference proteome</keyword>
<dbReference type="InterPro" id="IPR036318">
    <property type="entry name" value="FAD-bd_PCMH-like_sf"/>
</dbReference>
<name>A0A395MC54_9HYPO</name>
<dbReference type="GO" id="GO:0016491">
    <property type="term" value="F:oxidoreductase activity"/>
    <property type="evidence" value="ECO:0007669"/>
    <property type="project" value="UniProtKB-KW"/>
</dbReference>
<proteinExistence type="inferred from homology"/>
<evidence type="ECO:0000256" key="1">
    <source>
        <dbReference type="ARBA" id="ARBA00005466"/>
    </source>
</evidence>
<feature type="domain" description="FAD-binding PCMH-type" evidence="5">
    <location>
        <begin position="36"/>
        <end position="205"/>
    </location>
</feature>
<evidence type="ECO:0000256" key="3">
    <source>
        <dbReference type="ARBA" id="ARBA00022827"/>
    </source>
</evidence>
<dbReference type="EMBL" id="PXXK01000350">
    <property type="protein sequence ID" value="RFN45497.1"/>
    <property type="molecule type" value="Genomic_DNA"/>
</dbReference>
<accession>A0A395MC54</accession>
<dbReference type="InterPro" id="IPR016166">
    <property type="entry name" value="FAD-bd_PCMH"/>
</dbReference>
<dbReference type="PANTHER" id="PTHR42973:SF7">
    <property type="entry name" value="FAD-BINDING PCMH-TYPE DOMAIN-CONTAINING PROTEIN"/>
    <property type="match status" value="1"/>
</dbReference>
<sequence>MDSSKMLTELEAHLSNTQAKLYYPDDPEYTKLQVCFIDKPIQTLAIVRPQTAEDVSSILQFCLKNDVDFCVRTGGHDCASRTLVKGALVIDMRDIKHVTISDDKQTARVGGGILSGELCEILGKEGLTTPVGTIGSVGYTGWATLGGYGPLTSHYGMGVDQILAAKIVNANGEIQDADADMLVGIRGGGGSLGIIVELTIKVYPIGTILFSTIIFESSDLPTTLTSYTNYYESLLKTNQFPIHLQLQPFILEIPNLGTVLMIGATWHGDKEEGHAWIKNIASAAPCVMQSTEETTMAALLEKNDKAFAGPFLGRVFTVSFKTLTEKTISILSKYSANAPGGGAMFAYHTLLSTQEPVKSVLGTRARHHMLEIYALTKDKDVAEQREKWGREVKAELEREDGDNVLEGSYVSLGEHGEDLKRVYGRHYETLLGLKRRFDPENVFKHSIPRLVIADQKIVEAE</sequence>
<organism evidence="6 7">
    <name type="scientific">Fusarium flagelliforme</name>
    <dbReference type="NCBI Taxonomy" id="2675880"/>
    <lineage>
        <taxon>Eukaryota</taxon>
        <taxon>Fungi</taxon>
        <taxon>Dikarya</taxon>
        <taxon>Ascomycota</taxon>
        <taxon>Pezizomycotina</taxon>
        <taxon>Sordariomycetes</taxon>
        <taxon>Hypocreomycetidae</taxon>
        <taxon>Hypocreales</taxon>
        <taxon>Nectriaceae</taxon>
        <taxon>Fusarium</taxon>
        <taxon>Fusarium incarnatum-equiseti species complex</taxon>
    </lineage>
</organism>
<dbReference type="Gene3D" id="3.30.465.10">
    <property type="match status" value="1"/>
</dbReference>
<dbReference type="GO" id="GO:0071949">
    <property type="term" value="F:FAD binding"/>
    <property type="evidence" value="ECO:0007669"/>
    <property type="project" value="InterPro"/>
</dbReference>
<dbReference type="PROSITE" id="PS51387">
    <property type="entry name" value="FAD_PCMH"/>
    <property type="match status" value="1"/>
</dbReference>
<dbReference type="SUPFAM" id="SSF56176">
    <property type="entry name" value="FAD-binding/transporter-associated domain-like"/>
    <property type="match status" value="1"/>
</dbReference>
<dbReference type="InterPro" id="IPR016169">
    <property type="entry name" value="FAD-bd_PCMH_sub2"/>
</dbReference>
<keyword evidence="3" id="KW-0274">FAD</keyword>
<keyword evidence="2" id="KW-0285">Flavoprotein</keyword>
<evidence type="ECO:0000256" key="4">
    <source>
        <dbReference type="ARBA" id="ARBA00023002"/>
    </source>
</evidence>
<evidence type="ECO:0000259" key="5">
    <source>
        <dbReference type="PROSITE" id="PS51387"/>
    </source>
</evidence>
<reference evidence="6 7" key="1">
    <citation type="journal article" date="2018" name="PLoS Pathog.">
        <title>Evolution of structural diversity of trichothecenes, a family of toxins produced by plant pathogenic and entomopathogenic fungi.</title>
        <authorList>
            <person name="Proctor R.H."/>
            <person name="McCormick S.P."/>
            <person name="Kim H.S."/>
            <person name="Cardoza R.E."/>
            <person name="Stanley A.M."/>
            <person name="Lindo L."/>
            <person name="Kelly A."/>
            <person name="Brown D.W."/>
            <person name="Lee T."/>
            <person name="Vaughan M.M."/>
            <person name="Alexander N.J."/>
            <person name="Busman M."/>
            <person name="Gutierrez S."/>
        </authorList>
    </citation>
    <scope>NUCLEOTIDE SEQUENCE [LARGE SCALE GENOMIC DNA]</scope>
    <source>
        <strain evidence="6 7">NRRL 13405</strain>
    </source>
</reference>
<dbReference type="STRING" id="2594813.A0A395MC54"/>
<dbReference type="InterPro" id="IPR006094">
    <property type="entry name" value="Oxid_FAD_bind_N"/>
</dbReference>
<dbReference type="AlphaFoldDB" id="A0A395MC54"/>
<dbReference type="Gene3D" id="3.40.462.20">
    <property type="match status" value="1"/>
</dbReference>
<dbReference type="Pfam" id="PF01565">
    <property type="entry name" value="FAD_binding_4"/>
    <property type="match status" value="1"/>
</dbReference>
<evidence type="ECO:0000313" key="6">
    <source>
        <dbReference type="EMBL" id="RFN45497.1"/>
    </source>
</evidence>
<evidence type="ECO:0000256" key="2">
    <source>
        <dbReference type="ARBA" id="ARBA00022630"/>
    </source>
</evidence>
<protein>
    <submittedName>
        <fullName evidence="6">6-hydroxy-d-nicotine oxidase</fullName>
    </submittedName>
</protein>
<dbReference type="InterPro" id="IPR016167">
    <property type="entry name" value="FAD-bd_PCMH_sub1"/>
</dbReference>
<keyword evidence="4" id="KW-0560">Oxidoreductase</keyword>
<comment type="caution">
    <text evidence="6">The sequence shown here is derived from an EMBL/GenBank/DDBJ whole genome shotgun (WGS) entry which is preliminary data.</text>
</comment>
<gene>
    <name evidence="6" type="ORF">FIE12Z_10259</name>
</gene>
<comment type="similarity">
    <text evidence="1">Belongs to the oxygen-dependent FAD-linked oxidoreductase family.</text>
</comment>
<dbReference type="Proteomes" id="UP000265631">
    <property type="component" value="Unassembled WGS sequence"/>
</dbReference>
<dbReference type="PANTHER" id="PTHR42973">
    <property type="entry name" value="BINDING OXIDOREDUCTASE, PUTATIVE (AFU_ORTHOLOGUE AFUA_1G17690)-RELATED"/>
    <property type="match status" value="1"/>
</dbReference>